<evidence type="ECO:0000259" key="10">
    <source>
        <dbReference type="PROSITE" id="PS51462"/>
    </source>
</evidence>
<dbReference type="GO" id="GO:0046872">
    <property type="term" value="F:metal ion binding"/>
    <property type="evidence" value="ECO:0007669"/>
    <property type="project" value="UniProtKB-KW"/>
</dbReference>
<evidence type="ECO:0000256" key="3">
    <source>
        <dbReference type="ARBA" id="ARBA00009595"/>
    </source>
</evidence>
<dbReference type="PANTHER" id="PTHR42904">
    <property type="entry name" value="NUDIX HYDROLASE, NUDC SUBFAMILY"/>
    <property type="match status" value="1"/>
</dbReference>
<comment type="catalytic activity">
    <reaction evidence="9">
        <text>a 5'-end NAD(+)-phospho-ribonucleoside in mRNA + H2O = a 5'-end phospho-adenosine-phospho-ribonucleoside in mRNA + beta-nicotinamide D-ribonucleotide + 2 H(+)</text>
        <dbReference type="Rhea" id="RHEA:60876"/>
        <dbReference type="Rhea" id="RHEA-COMP:15698"/>
        <dbReference type="Rhea" id="RHEA-COMP:15719"/>
        <dbReference type="ChEBI" id="CHEBI:14649"/>
        <dbReference type="ChEBI" id="CHEBI:15377"/>
        <dbReference type="ChEBI" id="CHEBI:15378"/>
        <dbReference type="ChEBI" id="CHEBI:144029"/>
        <dbReference type="ChEBI" id="CHEBI:144051"/>
    </reaction>
    <physiologicalReaction direction="left-to-right" evidence="9">
        <dbReference type="Rhea" id="RHEA:60877"/>
    </physiologicalReaction>
</comment>
<organism evidence="11 12">
    <name type="scientific">Elongatibacter sediminis</name>
    <dbReference type="NCBI Taxonomy" id="3119006"/>
    <lineage>
        <taxon>Bacteria</taxon>
        <taxon>Pseudomonadati</taxon>
        <taxon>Pseudomonadota</taxon>
        <taxon>Gammaproteobacteria</taxon>
        <taxon>Chromatiales</taxon>
        <taxon>Wenzhouxiangellaceae</taxon>
        <taxon>Elongatibacter</taxon>
    </lineage>
</organism>
<reference evidence="11 12" key="1">
    <citation type="submission" date="2024-02" db="EMBL/GenBank/DDBJ databases">
        <title>A novel Wenzhouxiangellaceae bacterium, isolated from coastal sediments.</title>
        <authorList>
            <person name="Du Z.-J."/>
            <person name="Ye Y.-Q."/>
            <person name="Zhang X.-Y."/>
        </authorList>
    </citation>
    <scope>NUCLEOTIDE SEQUENCE [LARGE SCALE GENOMIC DNA]</scope>
    <source>
        <strain evidence="11 12">CH-27</strain>
    </source>
</reference>
<dbReference type="GO" id="GO:0035529">
    <property type="term" value="F:NADH pyrophosphatase activity"/>
    <property type="evidence" value="ECO:0007669"/>
    <property type="project" value="TreeGrafter"/>
</dbReference>
<sequence length="329" mass="37032">MDLSVSIDRVSRSHQNRFTSVRLDRLVEHRDDEEWVQRALASDTARFVPLWRSRSLIASTDAGQLAVYLRNGELDHLDSIQPPTLLGTDGKRYFFAVSINDQQREAVLSRHPEARFVDLRRASVDMDAKHAGVLAYAKALHYWQYRHGFCGVCGNPNHLSSAGHKLVCSNEECARQSFPRIDPAIIVLVTHGNACLLGRNANWPPKRFSTLAGFVEPGESLEDAVVREVFEEARVRLTDIRYVSSQPWPFPASSMCGFYAEAESRDCAPSEEMEELRWFTTDELTAAVEDGSLLLSPPVSIAFRLIADWYLQQAGADLEAVTRRVRGKV</sequence>
<keyword evidence="6 11" id="KW-0378">Hydrolase</keyword>
<comment type="cofactor">
    <cofactor evidence="2">
        <name>Zn(2+)</name>
        <dbReference type="ChEBI" id="CHEBI:29105"/>
    </cofactor>
</comment>
<dbReference type="InterPro" id="IPR015375">
    <property type="entry name" value="NADH_PPase-like_N"/>
</dbReference>
<evidence type="ECO:0000256" key="4">
    <source>
        <dbReference type="ARBA" id="ARBA00012381"/>
    </source>
</evidence>
<dbReference type="PROSITE" id="PS00893">
    <property type="entry name" value="NUDIX_BOX"/>
    <property type="match status" value="1"/>
</dbReference>
<keyword evidence="12" id="KW-1185">Reference proteome</keyword>
<evidence type="ECO:0000256" key="6">
    <source>
        <dbReference type="ARBA" id="ARBA00022801"/>
    </source>
</evidence>
<dbReference type="SUPFAM" id="SSF55811">
    <property type="entry name" value="Nudix"/>
    <property type="match status" value="1"/>
</dbReference>
<accession>A0AAW9RF62</accession>
<evidence type="ECO:0000256" key="5">
    <source>
        <dbReference type="ARBA" id="ARBA00022723"/>
    </source>
</evidence>
<dbReference type="InterPro" id="IPR015797">
    <property type="entry name" value="NUDIX_hydrolase-like_dom_sf"/>
</dbReference>
<feature type="domain" description="Nudix hydrolase" evidence="10">
    <location>
        <begin position="179"/>
        <end position="301"/>
    </location>
</feature>
<comment type="caution">
    <text evidence="11">The sequence shown here is derived from an EMBL/GenBank/DDBJ whole genome shotgun (WGS) entry which is preliminary data.</text>
</comment>
<dbReference type="InterPro" id="IPR015376">
    <property type="entry name" value="Znr_NADH_PPase"/>
</dbReference>
<dbReference type="PANTHER" id="PTHR42904:SF6">
    <property type="entry name" value="NAD-CAPPED RNA HYDROLASE NUDT12"/>
    <property type="match status" value="1"/>
</dbReference>
<evidence type="ECO:0000313" key="12">
    <source>
        <dbReference type="Proteomes" id="UP001359886"/>
    </source>
</evidence>
<evidence type="ECO:0000256" key="9">
    <source>
        <dbReference type="ARBA" id="ARBA00023679"/>
    </source>
</evidence>
<dbReference type="GO" id="GO:0006742">
    <property type="term" value="P:NADP+ catabolic process"/>
    <property type="evidence" value="ECO:0007669"/>
    <property type="project" value="TreeGrafter"/>
</dbReference>
<dbReference type="AlphaFoldDB" id="A0AAW9RF62"/>
<dbReference type="Gene3D" id="3.90.79.10">
    <property type="entry name" value="Nucleoside Triphosphate Pyrophosphohydrolase"/>
    <property type="match status" value="1"/>
</dbReference>
<evidence type="ECO:0000256" key="1">
    <source>
        <dbReference type="ARBA" id="ARBA00001946"/>
    </source>
</evidence>
<keyword evidence="8" id="KW-0520">NAD</keyword>
<dbReference type="Pfam" id="PF09297">
    <property type="entry name" value="Zn_ribbon_NUD"/>
    <property type="match status" value="1"/>
</dbReference>
<dbReference type="GO" id="GO:0019677">
    <property type="term" value="P:NAD+ catabolic process"/>
    <property type="evidence" value="ECO:0007669"/>
    <property type="project" value="TreeGrafter"/>
</dbReference>
<evidence type="ECO:0000256" key="2">
    <source>
        <dbReference type="ARBA" id="ARBA00001947"/>
    </source>
</evidence>
<dbReference type="Proteomes" id="UP001359886">
    <property type="component" value="Unassembled WGS sequence"/>
</dbReference>
<dbReference type="GO" id="GO:0005829">
    <property type="term" value="C:cytosol"/>
    <property type="evidence" value="ECO:0007669"/>
    <property type="project" value="TreeGrafter"/>
</dbReference>
<dbReference type="Gene3D" id="3.90.79.20">
    <property type="match status" value="1"/>
</dbReference>
<dbReference type="InterPro" id="IPR020084">
    <property type="entry name" value="NUDIX_hydrolase_CS"/>
</dbReference>
<protein>
    <recommendedName>
        <fullName evidence="4">NAD(+) diphosphatase</fullName>
        <ecNumber evidence="4">3.6.1.22</ecNumber>
    </recommendedName>
</protein>
<dbReference type="InterPro" id="IPR000086">
    <property type="entry name" value="NUDIX_hydrolase_dom"/>
</dbReference>
<gene>
    <name evidence="11" type="primary">nudC</name>
    <name evidence="11" type="ORF">V3330_05385</name>
</gene>
<dbReference type="InterPro" id="IPR049734">
    <property type="entry name" value="NudC-like_C"/>
</dbReference>
<evidence type="ECO:0000256" key="8">
    <source>
        <dbReference type="ARBA" id="ARBA00023027"/>
    </source>
</evidence>
<evidence type="ECO:0000256" key="7">
    <source>
        <dbReference type="ARBA" id="ARBA00022842"/>
    </source>
</evidence>
<dbReference type="RefSeq" id="WP_354694369.1">
    <property type="nucleotide sequence ID" value="NZ_JAZHOG010000003.1"/>
</dbReference>
<dbReference type="Pfam" id="PF09296">
    <property type="entry name" value="NUDIX-like"/>
    <property type="match status" value="1"/>
</dbReference>
<dbReference type="Pfam" id="PF00293">
    <property type="entry name" value="NUDIX"/>
    <property type="match status" value="1"/>
</dbReference>
<dbReference type="EC" id="3.6.1.22" evidence="4"/>
<keyword evidence="5" id="KW-0479">Metal-binding</keyword>
<dbReference type="NCBIfam" id="NF001299">
    <property type="entry name" value="PRK00241.1"/>
    <property type="match status" value="1"/>
</dbReference>
<dbReference type="CDD" id="cd03429">
    <property type="entry name" value="NUDIX_NADH_pyrophosphatase_Nudt13"/>
    <property type="match status" value="1"/>
</dbReference>
<proteinExistence type="inferred from homology"/>
<comment type="cofactor">
    <cofactor evidence="1">
        <name>Mg(2+)</name>
        <dbReference type="ChEBI" id="CHEBI:18420"/>
    </cofactor>
</comment>
<keyword evidence="7" id="KW-0460">Magnesium</keyword>
<name>A0AAW9RF62_9GAMM</name>
<evidence type="ECO:0000313" key="11">
    <source>
        <dbReference type="EMBL" id="MEJ8567050.1"/>
    </source>
</evidence>
<dbReference type="PROSITE" id="PS51462">
    <property type="entry name" value="NUDIX"/>
    <property type="match status" value="1"/>
</dbReference>
<dbReference type="InterPro" id="IPR050241">
    <property type="entry name" value="NAD-cap_RNA_hydrolase_NudC"/>
</dbReference>
<comment type="similarity">
    <text evidence="3">Belongs to the Nudix hydrolase family. NudC subfamily.</text>
</comment>
<dbReference type="EMBL" id="JAZHOG010000003">
    <property type="protein sequence ID" value="MEJ8567050.1"/>
    <property type="molecule type" value="Genomic_DNA"/>
</dbReference>